<reference evidence="1" key="2">
    <citation type="journal article" date="2015" name="Fish Shellfish Immunol.">
        <title>Early steps in the European eel (Anguilla anguilla)-Vibrio vulnificus interaction in the gills: Role of the RtxA13 toxin.</title>
        <authorList>
            <person name="Callol A."/>
            <person name="Pajuelo D."/>
            <person name="Ebbesson L."/>
            <person name="Teles M."/>
            <person name="MacKenzie S."/>
            <person name="Amaro C."/>
        </authorList>
    </citation>
    <scope>NUCLEOTIDE SEQUENCE</scope>
</reference>
<organism evidence="1">
    <name type="scientific">Anguilla anguilla</name>
    <name type="common">European freshwater eel</name>
    <name type="synonym">Muraena anguilla</name>
    <dbReference type="NCBI Taxonomy" id="7936"/>
    <lineage>
        <taxon>Eukaryota</taxon>
        <taxon>Metazoa</taxon>
        <taxon>Chordata</taxon>
        <taxon>Craniata</taxon>
        <taxon>Vertebrata</taxon>
        <taxon>Euteleostomi</taxon>
        <taxon>Actinopterygii</taxon>
        <taxon>Neopterygii</taxon>
        <taxon>Teleostei</taxon>
        <taxon>Anguilliformes</taxon>
        <taxon>Anguillidae</taxon>
        <taxon>Anguilla</taxon>
    </lineage>
</organism>
<accession>A0A0E9UE12</accession>
<evidence type="ECO:0000313" key="1">
    <source>
        <dbReference type="EMBL" id="JAH63450.1"/>
    </source>
</evidence>
<protein>
    <submittedName>
        <fullName evidence="1">Uncharacterized protein</fullName>
    </submittedName>
</protein>
<dbReference type="AlphaFoldDB" id="A0A0E9UE12"/>
<name>A0A0E9UE12_ANGAN</name>
<reference evidence="1" key="1">
    <citation type="submission" date="2014-11" db="EMBL/GenBank/DDBJ databases">
        <authorList>
            <person name="Amaro Gonzalez C."/>
        </authorList>
    </citation>
    <scope>NUCLEOTIDE SEQUENCE</scope>
</reference>
<proteinExistence type="predicted"/>
<dbReference type="EMBL" id="GBXM01045127">
    <property type="protein sequence ID" value="JAH63450.1"/>
    <property type="molecule type" value="Transcribed_RNA"/>
</dbReference>
<sequence length="16" mass="1751">MLARTLTDIVSAFVDV</sequence>